<proteinExistence type="predicted"/>
<dbReference type="InterPro" id="IPR052513">
    <property type="entry name" value="Thioester_dehydratase-like"/>
</dbReference>
<protein>
    <recommendedName>
        <fullName evidence="1">ChsH2 C-terminal OB-fold domain-containing protein</fullName>
    </recommendedName>
</protein>
<dbReference type="InterPro" id="IPR012340">
    <property type="entry name" value="NA-bd_OB-fold"/>
</dbReference>
<evidence type="ECO:0000259" key="1">
    <source>
        <dbReference type="Pfam" id="PF01796"/>
    </source>
</evidence>
<dbReference type="PANTHER" id="PTHR34075:SF5">
    <property type="entry name" value="BLR3430 PROTEIN"/>
    <property type="match status" value="1"/>
</dbReference>
<dbReference type="PATRIC" id="fig|1280950.3.peg.1041"/>
<feature type="domain" description="ChsH2 C-terminal OB-fold" evidence="1">
    <location>
        <begin position="63"/>
        <end position="121"/>
    </location>
</feature>
<dbReference type="Proteomes" id="UP000025171">
    <property type="component" value="Unassembled WGS sequence"/>
</dbReference>
<dbReference type="EMBL" id="ARYK01000002">
    <property type="protein sequence ID" value="KCZ93219.1"/>
    <property type="molecule type" value="Genomic_DNA"/>
</dbReference>
<accession>A0A059FRB8</accession>
<reference evidence="2 3" key="1">
    <citation type="journal article" date="2014" name="Antonie Van Leeuwenhoek">
        <title>Hyphomonas beringensis sp. nov. and Hyphomonas chukchiensis sp. nov., isolated from surface seawater of the Bering Sea and Chukchi Sea.</title>
        <authorList>
            <person name="Li C."/>
            <person name="Lai Q."/>
            <person name="Li G."/>
            <person name="Dong C."/>
            <person name="Wang J."/>
            <person name="Liao Y."/>
            <person name="Shao Z."/>
        </authorList>
    </citation>
    <scope>NUCLEOTIDE SEQUENCE [LARGE SCALE GENOMIC DNA]</scope>
    <source>
        <strain evidence="2 3">MHS-2</strain>
    </source>
</reference>
<dbReference type="SUPFAM" id="SSF50249">
    <property type="entry name" value="Nucleic acid-binding proteins"/>
    <property type="match status" value="1"/>
</dbReference>
<dbReference type="RefSeq" id="WP_035614691.1">
    <property type="nucleotide sequence ID" value="NZ_ARYK01000002.1"/>
</dbReference>
<dbReference type="AlphaFoldDB" id="A0A059FRB8"/>
<gene>
    <name evidence="2" type="ORF">HJO_05170</name>
</gene>
<evidence type="ECO:0000313" key="3">
    <source>
        <dbReference type="Proteomes" id="UP000025171"/>
    </source>
</evidence>
<dbReference type="InterPro" id="IPR002878">
    <property type="entry name" value="ChsH2_C"/>
</dbReference>
<dbReference type="Pfam" id="PF01796">
    <property type="entry name" value="OB_ChsH2_C"/>
    <property type="match status" value="1"/>
</dbReference>
<dbReference type="PANTHER" id="PTHR34075">
    <property type="entry name" value="BLR3430 PROTEIN"/>
    <property type="match status" value="1"/>
</dbReference>
<dbReference type="OrthoDB" id="3182121at2"/>
<dbReference type="eggNOG" id="COG1545">
    <property type="taxonomic scope" value="Bacteria"/>
</dbReference>
<sequence>MTDTDPALPLPAMPFIKVEPNGVARLEFQKCTACGAFSLETNRIACGKCGARGSFVAHQPETTTGTLHSYSIVHRSFPGVAVPFVSAIVDMDNGPSLKGNLRGIAQDPESISLGMAVNVVLDDALNRKDDQGNSYVCHFFEPIAAK</sequence>
<evidence type="ECO:0000313" key="2">
    <source>
        <dbReference type="EMBL" id="KCZ93219.1"/>
    </source>
</evidence>
<dbReference type="STRING" id="1280950.HJO_05170"/>
<name>A0A059FRB8_9PROT</name>
<keyword evidence="3" id="KW-1185">Reference proteome</keyword>
<comment type="caution">
    <text evidence="2">The sequence shown here is derived from an EMBL/GenBank/DDBJ whole genome shotgun (WGS) entry which is preliminary data.</text>
</comment>
<organism evidence="2 3">
    <name type="scientific">Hyphomonas johnsonii MHS-2</name>
    <dbReference type="NCBI Taxonomy" id="1280950"/>
    <lineage>
        <taxon>Bacteria</taxon>
        <taxon>Pseudomonadati</taxon>
        <taxon>Pseudomonadota</taxon>
        <taxon>Alphaproteobacteria</taxon>
        <taxon>Hyphomonadales</taxon>
        <taxon>Hyphomonadaceae</taxon>
        <taxon>Hyphomonas</taxon>
    </lineage>
</organism>